<feature type="binding site" evidence="8">
    <location>
        <position position="6"/>
    </location>
    <ligand>
        <name>Mg(2+)</name>
        <dbReference type="ChEBI" id="CHEBI:18420"/>
    </ligand>
</feature>
<keyword evidence="11" id="KW-1185">Reference proteome</keyword>
<dbReference type="InterPro" id="IPR002716">
    <property type="entry name" value="PIN_dom"/>
</dbReference>
<evidence type="ECO:0000256" key="8">
    <source>
        <dbReference type="HAMAP-Rule" id="MF_00265"/>
    </source>
</evidence>
<dbReference type="PATRIC" id="fig|946483.4.peg.2068"/>
<evidence type="ECO:0000256" key="1">
    <source>
        <dbReference type="ARBA" id="ARBA00001946"/>
    </source>
</evidence>
<dbReference type="AlphaFoldDB" id="U5ND13"/>
<dbReference type="InterPro" id="IPR022907">
    <property type="entry name" value="VapC_family"/>
</dbReference>
<dbReference type="eggNOG" id="COG1487">
    <property type="taxonomic scope" value="Bacteria"/>
</dbReference>
<feature type="binding site" evidence="8">
    <location>
        <position position="99"/>
    </location>
    <ligand>
        <name>Mg(2+)</name>
        <dbReference type="ChEBI" id="CHEBI:18420"/>
    </ligand>
</feature>
<dbReference type="GO" id="GO:0090729">
    <property type="term" value="F:toxin activity"/>
    <property type="evidence" value="ECO:0007669"/>
    <property type="project" value="UniProtKB-KW"/>
</dbReference>
<dbReference type="PANTHER" id="PTHR33653">
    <property type="entry name" value="RIBONUCLEASE VAPC2"/>
    <property type="match status" value="1"/>
</dbReference>
<evidence type="ECO:0000256" key="6">
    <source>
        <dbReference type="ARBA" id="ARBA00022842"/>
    </source>
</evidence>
<name>U5ND13_9BURK</name>
<dbReference type="Pfam" id="PF01850">
    <property type="entry name" value="PIN"/>
    <property type="match status" value="1"/>
</dbReference>
<keyword evidence="6 8" id="KW-0460">Magnesium</keyword>
<keyword evidence="8" id="KW-0800">Toxin</keyword>
<sequence length="133" mass="15114">MIWMLDTNICSYVMRTLPVTVQRRFESIGPEYLAISAVVLAELRYGAARHPTRSTLYFAEIDNFTSRLDVLAWTSHAADHYARLRATLERRGQPIGNMDMLIAAHALAENAVLVTHNVREFERVPGLTVENWA</sequence>
<dbReference type="InterPro" id="IPR029060">
    <property type="entry name" value="PIN-like_dom_sf"/>
</dbReference>
<comment type="cofactor">
    <cofactor evidence="1 8">
        <name>Mg(2+)</name>
        <dbReference type="ChEBI" id="CHEBI:18420"/>
    </cofactor>
</comment>
<dbReference type="GO" id="GO:0016787">
    <property type="term" value="F:hydrolase activity"/>
    <property type="evidence" value="ECO:0007669"/>
    <property type="project" value="UniProtKB-KW"/>
</dbReference>
<dbReference type="PANTHER" id="PTHR33653:SF1">
    <property type="entry name" value="RIBONUCLEASE VAPC2"/>
    <property type="match status" value="1"/>
</dbReference>
<dbReference type="GO" id="GO:0004540">
    <property type="term" value="F:RNA nuclease activity"/>
    <property type="evidence" value="ECO:0007669"/>
    <property type="project" value="InterPro"/>
</dbReference>
<organism evidence="10 11">
    <name type="scientific">Candidatus Symbiobacter mobilis CR</name>
    <dbReference type="NCBI Taxonomy" id="946483"/>
    <lineage>
        <taxon>Bacteria</taxon>
        <taxon>Pseudomonadati</taxon>
        <taxon>Pseudomonadota</taxon>
        <taxon>Betaproteobacteria</taxon>
        <taxon>Burkholderiales</taxon>
        <taxon>Comamonadaceae</taxon>
    </lineage>
</organism>
<feature type="domain" description="PIN" evidence="9">
    <location>
        <begin position="4"/>
        <end position="126"/>
    </location>
</feature>
<dbReference type="Proteomes" id="UP000017184">
    <property type="component" value="Chromosome"/>
</dbReference>
<evidence type="ECO:0000256" key="3">
    <source>
        <dbReference type="ARBA" id="ARBA00022722"/>
    </source>
</evidence>
<reference evidence="10 11" key="1">
    <citation type="journal article" date="2013" name="Genome Biol.">
        <title>Genomic analysis reveals key aspects of prokaryotic symbiosis in the phototrophic consortium "Chlorochromatium aggregatum".</title>
        <authorList>
            <person name="Liu Z."/>
            <person name="Muller J."/>
            <person name="Li T."/>
            <person name="Alvey R.M."/>
            <person name="Vogl K."/>
            <person name="Frigaard N.U."/>
            <person name="Rockwell N.C."/>
            <person name="Boyd E.S."/>
            <person name="Tomsho L.P."/>
            <person name="Schuster S.C."/>
            <person name="Henke P."/>
            <person name="Rohde M."/>
            <person name="Overmann J."/>
            <person name="Bryant D.A."/>
        </authorList>
    </citation>
    <scope>NUCLEOTIDE SEQUENCE [LARGE SCALE GENOMIC DNA]</scope>
    <source>
        <strain evidence="10">CR</strain>
    </source>
</reference>
<comment type="function">
    <text evidence="8">Toxic component of a toxin-antitoxin (TA) system. An RNase.</text>
</comment>
<dbReference type="GO" id="GO:0000287">
    <property type="term" value="F:magnesium ion binding"/>
    <property type="evidence" value="ECO:0007669"/>
    <property type="project" value="UniProtKB-UniRule"/>
</dbReference>
<evidence type="ECO:0000256" key="7">
    <source>
        <dbReference type="ARBA" id="ARBA00038093"/>
    </source>
</evidence>
<keyword evidence="4 8" id="KW-0479">Metal-binding</keyword>
<dbReference type="KEGG" id="cbx:Cenrod_2057"/>
<evidence type="ECO:0000313" key="10">
    <source>
        <dbReference type="EMBL" id="AGX88128.1"/>
    </source>
</evidence>
<keyword evidence="3 8" id="KW-0540">Nuclease</keyword>
<evidence type="ECO:0000259" key="9">
    <source>
        <dbReference type="Pfam" id="PF01850"/>
    </source>
</evidence>
<dbReference type="EC" id="3.1.-.-" evidence="8"/>
<dbReference type="Gene3D" id="3.40.50.1010">
    <property type="entry name" value="5'-nuclease"/>
    <property type="match status" value="1"/>
</dbReference>
<keyword evidence="5 8" id="KW-0378">Hydrolase</keyword>
<evidence type="ECO:0000313" key="11">
    <source>
        <dbReference type="Proteomes" id="UP000017184"/>
    </source>
</evidence>
<protein>
    <recommendedName>
        <fullName evidence="8">Ribonuclease VapC</fullName>
        <shortName evidence="8">RNase VapC</shortName>
        <ecNumber evidence="8">3.1.-.-</ecNumber>
    </recommendedName>
    <alternativeName>
        <fullName evidence="8">Toxin VapC</fullName>
    </alternativeName>
</protein>
<accession>U5ND13</accession>
<evidence type="ECO:0000256" key="4">
    <source>
        <dbReference type="ARBA" id="ARBA00022723"/>
    </source>
</evidence>
<dbReference type="OrthoDB" id="9796690at2"/>
<dbReference type="InterPro" id="IPR050556">
    <property type="entry name" value="Type_II_TA_system_RNase"/>
</dbReference>
<proteinExistence type="inferred from homology"/>
<dbReference type="HOGENOM" id="CLU_118482_5_3_4"/>
<dbReference type="STRING" id="946483.Cenrod_2057"/>
<dbReference type="EMBL" id="CP004885">
    <property type="protein sequence ID" value="AGX88128.1"/>
    <property type="molecule type" value="Genomic_DNA"/>
</dbReference>
<dbReference type="CDD" id="cd09881">
    <property type="entry name" value="PIN_VapC4-5_FitB-like"/>
    <property type="match status" value="1"/>
</dbReference>
<dbReference type="HAMAP" id="MF_00265">
    <property type="entry name" value="VapC_Nob1"/>
    <property type="match status" value="1"/>
</dbReference>
<dbReference type="SUPFAM" id="SSF88723">
    <property type="entry name" value="PIN domain-like"/>
    <property type="match status" value="1"/>
</dbReference>
<comment type="similarity">
    <text evidence="7 8">Belongs to the PINc/VapC protein family.</text>
</comment>
<evidence type="ECO:0000256" key="2">
    <source>
        <dbReference type="ARBA" id="ARBA00022649"/>
    </source>
</evidence>
<gene>
    <name evidence="8" type="primary">vapC</name>
    <name evidence="10" type="ORF">Cenrod_2057</name>
</gene>
<evidence type="ECO:0000256" key="5">
    <source>
        <dbReference type="ARBA" id="ARBA00022801"/>
    </source>
</evidence>
<dbReference type="RefSeq" id="WP_022775091.1">
    <property type="nucleotide sequence ID" value="NC_022576.1"/>
</dbReference>
<keyword evidence="2 8" id="KW-1277">Toxin-antitoxin system</keyword>